<organism evidence="1">
    <name type="scientific">viral metagenome</name>
    <dbReference type="NCBI Taxonomy" id="1070528"/>
    <lineage>
        <taxon>unclassified sequences</taxon>
        <taxon>metagenomes</taxon>
        <taxon>organismal metagenomes</taxon>
    </lineage>
</organism>
<reference evidence="1" key="1">
    <citation type="journal article" date="2020" name="Nature">
        <title>Giant virus diversity and host interactions through global metagenomics.</title>
        <authorList>
            <person name="Schulz F."/>
            <person name="Roux S."/>
            <person name="Paez-Espino D."/>
            <person name="Jungbluth S."/>
            <person name="Walsh D.A."/>
            <person name="Denef V.J."/>
            <person name="McMahon K.D."/>
            <person name="Konstantinidis K.T."/>
            <person name="Eloe-Fadrosh E.A."/>
            <person name="Kyrpides N.C."/>
            <person name="Woyke T."/>
        </authorList>
    </citation>
    <scope>NUCLEOTIDE SEQUENCE</scope>
    <source>
        <strain evidence="1">GVMAG-M-3300023179-27</strain>
    </source>
</reference>
<sequence>MTLIKILEICKIYIEDPSYVYKKCNNCIVILKKIKDTLTNESRDNVVDKKYAKFRANKLYVEKIISCDSLEELKQIKNSIHKEKELNYIVGEIVEVENFDKDINIICSRGIHYFMTIEQAYYYAMDLSNFTGEYKHWYENGVMMVQYNLIDGKLNGLYRQWHYIGQIFKQCEYINGKKNGKFYQKHYNGETEIECEYIDDVYHGKYESWHINGVKSVDAEYNYGKCKFYNAWNEKGKPYK</sequence>
<evidence type="ECO:0008006" key="2">
    <source>
        <dbReference type="Google" id="ProtNLM"/>
    </source>
</evidence>
<accession>A0A6C0EC90</accession>
<name>A0A6C0EC90_9ZZZZ</name>
<dbReference type="Pfam" id="PF19062">
    <property type="entry name" value="DUF5758"/>
    <property type="match status" value="1"/>
</dbReference>
<dbReference type="Gene3D" id="3.90.930.1">
    <property type="match status" value="1"/>
</dbReference>
<evidence type="ECO:0000313" key="1">
    <source>
        <dbReference type="EMBL" id="QHT25889.1"/>
    </source>
</evidence>
<dbReference type="SUPFAM" id="SSF82185">
    <property type="entry name" value="Histone H3 K4-specific methyltransferase SET7/9 N-terminal domain"/>
    <property type="match status" value="1"/>
</dbReference>
<proteinExistence type="predicted"/>
<dbReference type="EMBL" id="MN739776">
    <property type="protein sequence ID" value="QHT25889.1"/>
    <property type="molecule type" value="Genomic_DNA"/>
</dbReference>
<dbReference type="InterPro" id="IPR043919">
    <property type="entry name" value="DUF5758"/>
</dbReference>
<dbReference type="AlphaFoldDB" id="A0A6C0EC90"/>
<protein>
    <recommendedName>
        <fullName evidence="2">MORN-repeat protein</fullName>
    </recommendedName>
</protein>